<feature type="non-terminal residue" evidence="3">
    <location>
        <position position="1"/>
    </location>
</feature>
<evidence type="ECO:0000256" key="2">
    <source>
        <dbReference type="SAM" id="MobiDB-lite"/>
    </source>
</evidence>
<keyword evidence="1" id="KW-0175">Coiled coil</keyword>
<name>K0RRU5_THAOC</name>
<evidence type="ECO:0000256" key="1">
    <source>
        <dbReference type="SAM" id="Coils"/>
    </source>
</evidence>
<dbReference type="EMBL" id="AGNL01041330">
    <property type="protein sequence ID" value="EJK51626.1"/>
    <property type="molecule type" value="Genomic_DNA"/>
</dbReference>
<keyword evidence="4" id="KW-1185">Reference proteome</keyword>
<feature type="coiled-coil region" evidence="1">
    <location>
        <begin position="52"/>
        <end position="79"/>
    </location>
</feature>
<feature type="compositionally biased region" description="Basic and acidic residues" evidence="2">
    <location>
        <begin position="1"/>
        <end position="17"/>
    </location>
</feature>
<organism evidence="3 4">
    <name type="scientific">Thalassiosira oceanica</name>
    <name type="common">Marine diatom</name>
    <dbReference type="NCBI Taxonomy" id="159749"/>
    <lineage>
        <taxon>Eukaryota</taxon>
        <taxon>Sar</taxon>
        <taxon>Stramenopiles</taxon>
        <taxon>Ochrophyta</taxon>
        <taxon>Bacillariophyta</taxon>
        <taxon>Coscinodiscophyceae</taxon>
        <taxon>Thalassiosirophycidae</taxon>
        <taxon>Thalassiosirales</taxon>
        <taxon>Thalassiosiraceae</taxon>
        <taxon>Thalassiosira</taxon>
    </lineage>
</organism>
<sequence>QKQEQRGPAKDRGRIPKDEEEDTGRTLAQRITDTPPLTRPNNNMDFSFDEFLRGLVRRVEALEGQVESLKRANEALAHETVGMKRENAILRLEVACMKHGGSAFGAAASLLGAPSSKRPRPGTSDGLSISLFSVQPLP</sequence>
<accession>K0RRU5</accession>
<dbReference type="Proteomes" id="UP000266841">
    <property type="component" value="Unassembled WGS sequence"/>
</dbReference>
<comment type="caution">
    <text evidence="3">The sequence shown here is derived from an EMBL/GenBank/DDBJ whole genome shotgun (WGS) entry which is preliminary data.</text>
</comment>
<evidence type="ECO:0000313" key="4">
    <source>
        <dbReference type="Proteomes" id="UP000266841"/>
    </source>
</evidence>
<gene>
    <name evidence="3" type="ORF">THAOC_29185</name>
</gene>
<proteinExistence type="predicted"/>
<reference evidence="3 4" key="1">
    <citation type="journal article" date="2012" name="Genome Biol.">
        <title>Genome and low-iron response of an oceanic diatom adapted to chronic iron limitation.</title>
        <authorList>
            <person name="Lommer M."/>
            <person name="Specht M."/>
            <person name="Roy A.S."/>
            <person name="Kraemer L."/>
            <person name="Andreson R."/>
            <person name="Gutowska M.A."/>
            <person name="Wolf J."/>
            <person name="Bergner S.V."/>
            <person name="Schilhabel M.B."/>
            <person name="Klostermeier U.C."/>
            <person name="Beiko R.G."/>
            <person name="Rosenstiel P."/>
            <person name="Hippler M."/>
            <person name="Laroche J."/>
        </authorList>
    </citation>
    <scope>NUCLEOTIDE SEQUENCE [LARGE SCALE GENOMIC DNA]</scope>
    <source>
        <strain evidence="3 4">CCMP1005</strain>
    </source>
</reference>
<protein>
    <submittedName>
        <fullName evidence="3">Uncharacterized protein</fullName>
    </submittedName>
</protein>
<evidence type="ECO:0000313" key="3">
    <source>
        <dbReference type="EMBL" id="EJK51626.1"/>
    </source>
</evidence>
<dbReference type="AlphaFoldDB" id="K0RRU5"/>
<feature type="region of interest" description="Disordered" evidence="2">
    <location>
        <begin position="1"/>
        <end position="43"/>
    </location>
</feature>